<dbReference type="InterPro" id="IPR000594">
    <property type="entry name" value="ThiF_NAD_FAD-bd"/>
</dbReference>
<evidence type="ECO:0000313" key="3">
    <source>
        <dbReference type="Proteomes" id="UP000588586"/>
    </source>
</evidence>
<dbReference type="EMBL" id="JABEPQ010000002">
    <property type="protein sequence ID" value="NNM47033.1"/>
    <property type="molecule type" value="Genomic_DNA"/>
</dbReference>
<gene>
    <name evidence="2" type="ORF">HJG52_13590</name>
</gene>
<keyword evidence="3" id="KW-1185">Reference proteome</keyword>
<dbReference type="InterPro" id="IPR035985">
    <property type="entry name" value="Ubiquitin-activating_enz"/>
</dbReference>
<dbReference type="Proteomes" id="UP000588586">
    <property type="component" value="Unassembled WGS sequence"/>
</dbReference>
<dbReference type="Gene3D" id="3.40.50.720">
    <property type="entry name" value="NAD(P)-binding Rossmann-like Domain"/>
    <property type="match status" value="1"/>
</dbReference>
<proteinExistence type="predicted"/>
<comment type="caution">
    <text evidence="2">The sequence shown here is derived from an EMBL/GenBank/DDBJ whole genome shotgun (WGS) entry which is preliminary data.</text>
</comment>
<evidence type="ECO:0000313" key="2">
    <source>
        <dbReference type="EMBL" id="NNM47033.1"/>
    </source>
</evidence>
<reference evidence="2 3" key="1">
    <citation type="submission" date="2020-04" db="EMBL/GenBank/DDBJ databases">
        <title>Knoellia sp. isolate from air conditioner.</title>
        <authorList>
            <person name="Chea S."/>
            <person name="Kim D.-U."/>
        </authorList>
    </citation>
    <scope>NUCLEOTIDE SEQUENCE [LARGE SCALE GENOMIC DNA]</scope>
    <source>
        <strain evidence="2 3">DB2414S</strain>
    </source>
</reference>
<name>A0A849HK51_9MICO</name>
<dbReference type="AlphaFoldDB" id="A0A849HK51"/>
<evidence type="ECO:0000259" key="1">
    <source>
        <dbReference type="Pfam" id="PF00899"/>
    </source>
</evidence>
<dbReference type="SUPFAM" id="SSF69572">
    <property type="entry name" value="Activating enzymes of the ubiquitin-like proteins"/>
    <property type="match status" value="1"/>
</dbReference>
<sequence length="546" mass="57749">MSTTEADAEASVDERSLPDRRLRLIAGSGEDAQGLLTLLDTTEITVHLPPEQPSWRHQVLALTMVDLLGRLFPRQNIVCSPEAASDPALPPGPDRLLDRLHAAADHGTLHRPTQPPTRRLTVVVGGSEPHEIPATATQGQALYVDGGGWQSYTGTVPSRLPDAWPQVPIGAMAAACRAAGILTAKALEPVAGNAPVEASVYASALTHTAGADPIDDEGDDAASTTWTAPHIDAVLAGAGSVGGAVAYALAMTPGLSGRLVVCDPQALEGQNLDRALLATAADTEAELPKVEVVEAALAHLGNLDVQPHQGKVADWIASHPEPFPLPVVLITVDALEERRAIQDGLPLDVLNAACNATEVMISGHRTGTGPCVCCLHMAMVLDAENVKAAMISRETGMPKIAVEQHLTSRPPMPAPMLRQIERHRDLAEGSLAQYEDQTLHDLWDGYLLYGSTQVQYGQATVAVAAPYVTALAGTLLAGELLKASTPGLARYRLGPSGSFAKYEERVTASPLNAILTNPARWPGAECLCRSARRQRLLNARYGLEEV</sequence>
<feature type="domain" description="THIF-type NAD/FAD binding fold" evidence="1">
    <location>
        <begin position="233"/>
        <end position="484"/>
    </location>
</feature>
<dbReference type="GO" id="GO:0008641">
    <property type="term" value="F:ubiquitin-like modifier activating enzyme activity"/>
    <property type="evidence" value="ECO:0007669"/>
    <property type="project" value="InterPro"/>
</dbReference>
<dbReference type="Pfam" id="PF00899">
    <property type="entry name" value="ThiF"/>
    <property type="match status" value="1"/>
</dbReference>
<dbReference type="RefSeq" id="WP_171244056.1">
    <property type="nucleotide sequence ID" value="NZ_JABEPQ010000002.1"/>
</dbReference>
<protein>
    <recommendedName>
        <fullName evidence="1">THIF-type NAD/FAD binding fold domain-containing protein</fullName>
    </recommendedName>
</protein>
<organism evidence="2 3">
    <name type="scientific">Knoellia koreensis</name>
    <dbReference type="NCBI Taxonomy" id="2730921"/>
    <lineage>
        <taxon>Bacteria</taxon>
        <taxon>Bacillati</taxon>
        <taxon>Actinomycetota</taxon>
        <taxon>Actinomycetes</taxon>
        <taxon>Micrococcales</taxon>
        <taxon>Intrasporangiaceae</taxon>
        <taxon>Knoellia</taxon>
    </lineage>
</organism>
<accession>A0A849HK51</accession>